<keyword evidence="3" id="KW-1185">Reference proteome</keyword>
<dbReference type="Proteomes" id="UP000325466">
    <property type="component" value="Unassembled WGS sequence"/>
</dbReference>
<protein>
    <submittedName>
        <fullName evidence="2">Uncharacterized protein</fullName>
    </submittedName>
</protein>
<evidence type="ECO:0000313" key="2">
    <source>
        <dbReference type="EMBL" id="GES36055.1"/>
    </source>
</evidence>
<organism evidence="2 3">
    <name type="scientific">Rhodococcus aetherivorans</name>
    <dbReference type="NCBI Taxonomy" id="191292"/>
    <lineage>
        <taxon>Bacteria</taxon>
        <taxon>Bacillati</taxon>
        <taxon>Actinomycetota</taxon>
        <taxon>Actinomycetes</taxon>
        <taxon>Mycobacteriales</taxon>
        <taxon>Nocardiaceae</taxon>
        <taxon>Rhodococcus</taxon>
    </lineage>
</organism>
<dbReference type="EMBL" id="BLAH01000039">
    <property type="protein sequence ID" value="GES36055.1"/>
    <property type="molecule type" value="Genomic_DNA"/>
</dbReference>
<reference evidence="2 3" key="1">
    <citation type="journal article" date="2018" name="Biodegradation">
        <title>1,4-Dioxane degradation characteristics of Rhodococcus aetherivorans JCM 14343.</title>
        <authorList>
            <person name="Inoue D."/>
            <person name="Tsunoda T."/>
            <person name="Yamamoto N."/>
            <person name="Ike M."/>
            <person name="Sei K."/>
        </authorList>
    </citation>
    <scope>NUCLEOTIDE SEQUENCE [LARGE SCALE GENOMIC DNA]</scope>
    <source>
        <strain evidence="2 3">JCM 14343</strain>
    </source>
</reference>
<evidence type="ECO:0000313" key="3">
    <source>
        <dbReference type="Proteomes" id="UP000325466"/>
    </source>
</evidence>
<comment type="caution">
    <text evidence="2">The sequence shown here is derived from an EMBL/GenBank/DDBJ whole genome shotgun (WGS) entry which is preliminary data.</text>
</comment>
<sequence>MWSRRRRGASEYAGDPAMGSVPTIRSATLDRIGPNHLEAGIDHVPMRR</sequence>
<feature type="region of interest" description="Disordered" evidence="1">
    <location>
        <begin position="1"/>
        <end position="21"/>
    </location>
</feature>
<evidence type="ECO:0000256" key="1">
    <source>
        <dbReference type="SAM" id="MobiDB-lite"/>
    </source>
</evidence>
<name>A0ABQ0YHN5_9NOCA</name>
<proteinExistence type="predicted"/>
<gene>
    <name evidence="2" type="ORF">RAJCM14343_1304</name>
</gene>
<accession>A0ABQ0YHN5</accession>